<evidence type="ECO:0000256" key="1">
    <source>
        <dbReference type="SAM" id="MobiDB-lite"/>
    </source>
</evidence>
<feature type="region of interest" description="Disordered" evidence="1">
    <location>
        <begin position="123"/>
        <end position="143"/>
    </location>
</feature>
<name>A0ABU3VG84_9RHOB</name>
<feature type="domain" description="AsmA" evidence="2">
    <location>
        <begin position="476"/>
        <end position="808"/>
    </location>
</feature>
<dbReference type="InterPro" id="IPR052894">
    <property type="entry name" value="AsmA-related"/>
</dbReference>
<dbReference type="Pfam" id="PF05170">
    <property type="entry name" value="AsmA"/>
    <property type="match status" value="1"/>
</dbReference>
<dbReference type="PANTHER" id="PTHR30441">
    <property type="entry name" value="DUF748 DOMAIN-CONTAINING PROTEIN"/>
    <property type="match status" value="1"/>
</dbReference>
<sequence length="897" mass="95527">MLHRIKWIASFCLGLVLLVILGGWFVLSSSLLAGVRGHLVESLLERKLGNAVQIDGGVRVEPGEPLNVSAEKLVLINPSTPDTNLATVEKVAFDVPLRALLRGRLEVHDISVSGADVTLVARQDSKGTSTDPKSRPVGKGASTGQRAMTFLGSHQIAFADSSVSYKDSGNGLDLDLRLETLDLGRRRNSEGAAVSVQGKGALNGEDVALSGSYSATEPFSVSASFSHVDVALKGTPDAGGIDKGYDADLTATVSDLNQVLAIFRLAGTVNGTGKITASAQKTPDGRSAKGDMDFELSTGEGLTVDADISDLTKPRDATIKTRLRLYADGNEPPATRSRRDLKLVGLDMDLTSRPGEQPLRSMVITTNGFVLDTGGIGPPPISVSEISRTKDGKLKIGKAELRIGPPASPFILLEGVIGDLLALSEFDFEGTLDSPGGNLIAPEQLQGEAVLGRLAGKFALVGNTKVLKLSELQLALKDTDLWSLKTTGSVENILRFDSVTLDVAAKIASVSAFLKALDLKPGEDVSAGLDLKLSSHDTDWTSSAKVSVAESVVEANLALQAKDQNPTVSGTIKSDLIRINHLREIVLASMQLKKLNETPVMAQSDKPRTKAQEKADDGTDTAPAGPLRDVTLQPIGQAILLSNMDMDIKIDLDKIEMAKGTGSIHSELVVIDQKAKLGPVKFSYGGGHFDVSAAMDMAKSPDVLSLRGSTGGWDFAHFLKLLKFKKHASGILDASFDVSGQHASFRRYLGTLSGYGTVSMRNGSIDSQLLDLAGLGIVPWLFEKGRKKNAVIVCLRAPLSVSNGRFTLKNGVVETPKVQVVVQGEVNLKNDSLDISGQPRRIGRPLSRSPWPFTVAGPIKDPKVRVKDGHNRERRADGASTMPTRRKICVPDILQLK</sequence>
<accession>A0ABU3VG84</accession>
<reference evidence="4" key="1">
    <citation type="submission" date="2023-05" db="EMBL/GenBank/DDBJ databases">
        <title>Sedimentitalea sp. nov. JM2-8.</title>
        <authorList>
            <person name="Huang J."/>
        </authorList>
    </citation>
    <scope>NUCLEOTIDE SEQUENCE [LARGE SCALE GENOMIC DNA]</scope>
    <source>
        <strain evidence="4">KHS03</strain>
    </source>
</reference>
<evidence type="ECO:0000313" key="3">
    <source>
        <dbReference type="EMBL" id="MDU9005186.1"/>
    </source>
</evidence>
<dbReference type="PANTHER" id="PTHR30441:SF8">
    <property type="entry name" value="DUF748 DOMAIN-CONTAINING PROTEIN"/>
    <property type="match status" value="1"/>
</dbReference>
<feature type="compositionally biased region" description="Basic and acidic residues" evidence="1">
    <location>
        <begin position="862"/>
        <end position="877"/>
    </location>
</feature>
<gene>
    <name evidence="3" type="ORF">QO231_15165</name>
</gene>
<dbReference type="EMBL" id="JASMWN010000012">
    <property type="protein sequence ID" value="MDU9005186.1"/>
    <property type="molecule type" value="Genomic_DNA"/>
</dbReference>
<feature type="region of interest" description="Disordered" evidence="1">
    <location>
        <begin position="862"/>
        <end position="882"/>
    </location>
</feature>
<evidence type="ECO:0000259" key="2">
    <source>
        <dbReference type="Pfam" id="PF05170"/>
    </source>
</evidence>
<protein>
    <submittedName>
        <fullName evidence="3">AsmA-like C-terminal region-containing protein</fullName>
    </submittedName>
</protein>
<feature type="region of interest" description="Disordered" evidence="1">
    <location>
        <begin position="598"/>
        <end position="628"/>
    </location>
</feature>
<evidence type="ECO:0000313" key="4">
    <source>
        <dbReference type="Proteomes" id="UP001255416"/>
    </source>
</evidence>
<comment type="caution">
    <text evidence="3">The sequence shown here is derived from an EMBL/GenBank/DDBJ whole genome shotgun (WGS) entry which is preliminary data.</text>
</comment>
<dbReference type="Proteomes" id="UP001255416">
    <property type="component" value="Unassembled WGS sequence"/>
</dbReference>
<dbReference type="RefSeq" id="WP_316778072.1">
    <property type="nucleotide sequence ID" value="NZ_JASMWN010000012.1"/>
</dbReference>
<dbReference type="InterPro" id="IPR007844">
    <property type="entry name" value="AsmA"/>
</dbReference>
<feature type="compositionally biased region" description="Basic and acidic residues" evidence="1">
    <location>
        <begin position="605"/>
        <end position="617"/>
    </location>
</feature>
<proteinExistence type="predicted"/>
<organism evidence="3 4">
    <name type="scientific">Sedimentitalea todarodis</name>
    <dbReference type="NCBI Taxonomy" id="1631240"/>
    <lineage>
        <taxon>Bacteria</taxon>
        <taxon>Pseudomonadati</taxon>
        <taxon>Pseudomonadota</taxon>
        <taxon>Alphaproteobacteria</taxon>
        <taxon>Rhodobacterales</taxon>
        <taxon>Paracoccaceae</taxon>
        <taxon>Sedimentitalea</taxon>
    </lineage>
</organism>
<keyword evidence="4" id="KW-1185">Reference proteome</keyword>